<dbReference type="InterPro" id="IPR029066">
    <property type="entry name" value="PLP-binding_barrel"/>
</dbReference>
<protein>
    <submittedName>
        <fullName evidence="3">Pyridoxal phosphate homeostasis protein</fullName>
    </submittedName>
</protein>
<accession>A0A645HD24</accession>
<dbReference type="EMBL" id="VSSQ01091342">
    <property type="protein sequence ID" value="MPN36927.1"/>
    <property type="molecule type" value="Genomic_DNA"/>
</dbReference>
<evidence type="ECO:0000259" key="2">
    <source>
        <dbReference type="Pfam" id="PF01168"/>
    </source>
</evidence>
<dbReference type="GO" id="GO:0030170">
    <property type="term" value="F:pyridoxal phosphate binding"/>
    <property type="evidence" value="ECO:0007669"/>
    <property type="project" value="InterPro"/>
</dbReference>
<name>A0A645HD24_9ZZZZ</name>
<reference evidence="3" key="1">
    <citation type="submission" date="2019-08" db="EMBL/GenBank/DDBJ databases">
        <authorList>
            <person name="Kucharzyk K."/>
            <person name="Murdoch R.W."/>
            <person name="Higgins S."/>
            <person name="Loffler F."/>
        </authorList>
    </citation>
    <scope>NUCLEOTIDE SEQUENCE</scope>
</reference>
<evidence type="ECO:0000313" key="3">
    <source>
        <dbReference type="EMBL" id="MPN36927.1"/>
    </source>
</evidence>
<gene>
    <name evidence="3" type="ORF">SDC9_184439</name>
</gene>
<keyword evidence="1" id="KW-0663">Pyridoxal phosphate</keyword>
<sequence length="125" mass="13714">MDKCAKKLGIVQDVLLEVNIGMEESKSGFDYDAVKPALDEADSLQGARVCGLMAIPPISSESGENTPYFEKMRDLFVDIRPHLLHNSSKIYLSMGMSDDFEDAIAAGSTLIRVGTAIFGHRNYNI</sequence>
<dbReference type="SUPFAM" id="SSF51419">
    <property type="entry name" value="PLP-binding barrel"/>
    <property type="match status" value="1"/>
</dbReference>
<proteinExistence type="predicted"/>
<evidence type="ECO:0000256" key="1">
    <source>
        <dbReference type="ARBA" id="ARBA00022898"/>
    </source>
</evidence>
<dbReference type="AlphaFoldDB" id="A0A645HD24"/>
<feature type="domain" description="Alanine racemase N-terminal" evidence="2">
    <location>
        <begin position="2"/>
        <end position="121"/>
    </location>
</feature>
<dbReference type="InterPro" id="IPR011078">
    <property type="entry name" value="PyrdxlP_homeostasis"/>
</dbReference>
<dbReference type="Gene3D" id="3.20.20.10">
    <property type="entry name" value="Alanine racemase"/>
    <property type="match status" value="1"/>
</dbReference>
<comment type="caution">
    <text evidence="3">The sequence shown here is derived from an EMBL/GenBank/DDBJ whole genome shotgun (WGS) entry which is preliminary data.</text>
</comment>
<organism evidence="3">
    <name type="scientific">bioreactor metagenome</name>
    <dbReference type="NCBI Taxonomy" id="1076179"/>
    <lineage>
        <taxon>unclassified sequences</taxon>
        <taxon>metagenomes</taxon>
        <taxon>ecological metagenomes</taxon>
    </lineage>
</organism>
<dbReference type="PANTHER" id="PTHR10146">
    <property type="entry name" value="PROLINE SYNTHETASE CO-TRANSCRIBED BACTERIAL HOMOLOG PROTEIN"/>
    <property type="match status" value="1"/>
</dbReference>
<dbReference type="InterPro" id="IPR001608">
    <property type="entry name" value="Ala_racemase_N"/>
</dbReference>
<dbReference type="PANTHER" id="PTHR10146:SF14">
    <property type="entry name" value="PYRIDOXAL PHOSPHATE HOMEOSTASIS PROTEIN"/>
    <property type="match status" value="1"/>
</dbReference>
<dbReference type="Pfam" id="PF01168">
    <property type="entry name" value="Ala_racemase_N"/>
    <property type="match status" value="1"/>
</dbReference>